<dbReference type="Gene3D" id="2.60.120.620">
    <property type="entry name" value="q2cbj1_9rhob like domain"/>
    <property type="match status" value="1"/>
</dbReference>
<keyword evidence="3" id="KW-1185">Reference proteome</keyword>
<dbReference type="Proteomes" id="UP000011087">
    <property type="component" value="Unassembled WGS sequence"/>
</dbReference>
<proteinExistence type="predicted"/>
<name>L1JBJ0_GUITC</name>
<dbReference type="GeneID" id="17302170"/>
<dbReference type="EMBL" id="JH992999">
    <property type="protein sequence ID" value="EKX45455.1"/>
    <property type="molecule type" value="Genomic_DNA"/>
</dbReference>
<reference evidence="1 3" key="1">
    <citation type="journal article" date="2012" name="Nature">
        <title>Algal genomes reveal evolutionary mosaicism and the fate of nucleomorphs.</title>
        <authorList>
            <consortium name="DOE Joint Genome Institute"/>
            <person name="Curtis B.A."/>
            <person name="Tanifuji G."/>
            <person name="Burki F."/>
            <person name="Gruber A."/>
            <person name="Irimia M."/>
            <person name="Maruyama S."/>
            <person name="Arias M.C."/>
            <person name="Ball S.G."/>
            <person name="Gile G.H."/>
            <person name="Hirakawa Y."/>
            <person name="Hopkins J.F."/>
            <person name="Kuo A."/>
            <person name="Rensing S.A."/>
            <person name="Schmutz J."/>
            <person name="Symeonidi A."/>
            <person name="Elias M."/>
            <person name="Eveleigh R.J."/>
            <person name="Herman E.K."/>
            <person name="Klute M.J."/>
            <person name="Nakayama T."/>
            <person name="Obornik M."/>
            <person name="Reyes-Prieto A."/>
            <person name="Armbrust E.V."/>
            <person name="Aves S.J."/>
            <person name="Beiko R.G."/>
            <person name="Coutinho P."/>
            <person name="Dacks J.B."/>
            <person name="Durnford D.G."/>
            <person name="Fast N.M."/>
            <person name="Green B.R."/>
            <person name="Grisdale C.J."/>
            <person name="Hempel F."/>
            <person name="Henrissat B."/>
            <person name="Hoppner M.P."/>
            <person name="Ishida K."/>
            <person name="Kim E."/>
            <person name="Koreny L."/>
            <person name="Kroth P.G."/>
            <person name="Liu Y."/>
            <person name="Malik S.B."/>
            <person name="Maier U.G."/>
            <person name="McRose D."/>
            <person name="Mock T."/>
            <person name="Neilson J.A."/>
            <person name="Onodera N.T."/>
            <person name="Poole A.M."/>
            <person name="Pritham E.J."/>
            <person name="Richards T.A."/>
            <person name="Rocap G."/>
            <person name="Roy S.W."/>
            <person name="Sarai C."/>
            <person name="Schaack S."/>
            <person name="Shirato S."/>
            <person name="Slamovits C.H."/>
            <person name="Spencer D.F."/>
            <person name="Suzuki S."/>
            <person name="Worden A.Z."/>
            <person name="Zauner S."/>
            <person name="Barry K."/>
            <person name="Bell C."/>
            <person name="Bharti A.K."/>
            <person name="Crow J.A."/>
            <person name="Grimwood J."/>
            <person name="Kramer R."/>
            <person name="Lindquist E."/>
            <person name="Lucas S."/>
            <person name="Salamov A."/>
            <person name="McFadden G.I."/>
            <person name="Lane C.E."/>
            <person name="Keeling P.J."/>
            <person name="Gray M.W."/>
            <person name="Grigoriev I.V."/>
            <person name="Archibald J.M."/>
        </authorList>
    </citation>
    <scope>NUCLEOTIDE SEQUENCE</scope>
    <source>
        <strain evidence="1 3">CCMP2712</strain>
    </source>
</reference>
<protein>
    <submittedName>
        <fullName evidence="1 2">Uncharacterized protein</fullName>
    </submittedName>
</protein>
<evidence type="ECO:0000313" key="1">
    <source>
        <dbReference type="EMBL" id="EKX45455.1"/>
    </source>
</evidence>
<organism evidence="1">
    <name type="scientific">Guillardia theta (strain CCMP2712)</name>
    <name type="common">Cryptophyte</name>
    <dbReference type="NCBI Taxonomy" id="905079"/>
    <lineage>
        <taxon>Eukaryota</taxon>
        <taxon>Cryptophyceae</taxon>
        <taxon>Pyrenomonadales</taxon>
        <taxon>Geminigeraceae</taxon>
        <taxon>Guillardia</taxon>
    </lineage>
</organism>
<evidence type="ECO:0000313" key="2">
    <source>
        <dbReference type="EnsemblProtists" id="EKX45455"/>
    </source>
</evidence>
<dbReference type="HOGENOM" id="CLU_2188996_0_0_1"/>
<dbReference type="KEGG" id="gtt:GUITHDRAFT_108719"/>
<dbReference type="SUPFAM" id="SSF51197">
    <property type="entry name" value="Clavaminate synthase-like"/>
    <property type="match status" value="1"/>
</dbReference>
<gene>
    <name evidence="1" type="ORF">GUITHDRAFT_108719</name>
</gene>
<dbReference type="Pfam" id="PF05721">
    <property type="entry name" value="PhyH"/>
    <property type="match status" value="1"/>
</dbReference>
<accession>L1JBJ0</accession>
<dbReference type="RefSeq" id="XP_005832435.1">
    <property type="nucleotide sequence ID" value="XM_005832378.1"/>
</dbReference>
<reference evidence="3" key="2">
    <citation type="submission" date="2012-11" db="EMBL/GenBank/DDBJ databases">
        <authorList>
            <person name="Kuo A."/>
            <person name="Curtis B.A."/>
            <person name="Tanifuji G."/>
            <person name="Burki F."/>
            <person name="Gruber A."/>
            <person name="Irimia M."/>
            <person name="Maruyama S."/>
            <person name="Arias M.C."/>
            <person name="Ball S.G."/>
            <person name="Gile G.H."/>
            <person name="Hirakawa Y."/>
            <person name="Hopkins J.F."/>
            <person name="Rensing S.A."/>
            <person name="Schmutz J."/>
            <person name="Symeonidi A."/>
            <person name="Elias M."/>
            <person name="Eveleigh R.J."/>
            <person name="Herman E.K."/>
            <person name="Klute M.J."/>
            <person name="Nakayama T."/>
            <person name="Obornik M."/>
            <person name="Reyes-Prieto A."/>
            <person name="Armbrust E.V."/>
            <person name="Aves S.J."/>
            <person name="Beiko R.G."/>
            <person name="Coutinho P."/>
            <person name="Dacks J.B."/>
            <person name="Durnford D.G."/>
            <person name="Fast N.M."/>
            <person name="Green B.R."/>
            <person name="Grisdale C."/>
            <person name="Hempe F."/>
            <person name="Henrissat B."/>
            <person name="Hoppner M.P."/>
            <person name="Ishida K.-I."/>
            <person name="Kim E."/>
            <person name="Koreny L."/>
            <person name="Kroth P.G."/>
            <person name="Liu Y."/>
            <person name="Malik S.-B."/>
            <person name="Maier U.G."/>
            <person name="McRose D."/>
            <person name="Mock T."/>
            <person name="Neilson J.A."/>
            <person name="Onodera N.T."/>
            <person name="Poole A.M."/>
            <person name="Pritham E.J."/>
            <person name="Richards T.A."/>
            <person name="Rocap G."/>
            <person name="Roy S.W."/>
            <person name="Sarai C."/>
            <person name="Schaack S."/>
            <person name="Shirato S."/>
            <person name="Slamovits C.H."/>
            <person name="Spencer D.F."/>
            <person name="Suzuki S."/>
            <person name="Worden A.Z."/>
            <person name="Zauner S."/>
            <person name="Barry K."/>
            <person name="Bell C."/>
            <person name="Bharti A.K."/>
            <person name="Crow J.A."/>
            <person name="Grimwood J."/>
            <person name="Kramer R."/>
            <person name="Lindquist E."/>
            <person name="Lucas S."/>
            <person name="Salamov A."/>
            <person name="McFadden G.I."/>
            <person name="Lane C.E."/>
            <person name="Keeling P.J."/>
            <person name="Gray M.W."/>
            <person name="Grigoriev I.V."/>
            <person name="Archibald J.M."/>
        </authorList>
    </citation>
    <scope>NUCLEOTIDE SEQUENCE</scope>
    <source>
        <strain evidence="3">CCMP2712</strain>
    </source>
</reference>
<dbReference type="InterPro" id="IPR008775">
    <property type="entry name" value="Phytyl_CoA_dOase-like"/>
</dbReference>
<reference evidence="2" key="3">
    <citation type="submission" date="2015-06" db="UniProtKB">
        <authorList>
            <consortium name="EnsemblProtists"/>
        </authorList>
    </citation>
    <scope>IDENTIFICATION</scope>
</reference>
<dbReference type="EnsemblProtists" id="EKX45455">
    <property type="protein sequence ID" value="EKX45455"/>
    <property type="gene ID" value="GUITHDRAFT_108719"/>
</dbReference>
<dbReference type="AlphaFoldDB" id="L1JBJ0"/>
<sequence>MVLSRILGEDFALGSFSANEIGPGCPQGPAHVDYPYSMLSSFPNDTMACQTIFCLDEWTEENGATRVALHSHKQKQHPDRDDFLSTVIEGEMGDLVIYHRQQQLLLEPR</sequence>
<dbReference type="PaxDb" id="55529-EKX45455"/>
<dbReference type="OrthoDB" id="445007at2759"/>
<evidence type="ECO:0000313" key="3">
    <source>
        <dbReference type="Proteomes" id="UP000011087"/>
    </source>
</evidence>